<dbReference type="STRING" id="1196324.A374_18204"/>
<dbReference type="Gene3D" id="2.40.440.10">
    <property type="entry name" value="L,D-transpeptidase catalytic domain-like"/>
    <property type="match status" value="1"/>
</dbReference>
<dbReference type="GO" id="GO:0008360">
    <property type="term" value="P:regulation of cell shape"/>
    <property type="evidence" value="ECO:0007669"/>
    <property type="project" value="UniProtKB-UniRule"/>
</dbReference>
<evidence type="ECO:0000256" key="3">
    <source>
        <dbReference type="ARBA" id="ARBA00022679"/>
    </source>
</evidence>
<dbReference type="GO" id="GO:0005576">
    <property type="term" value="C:extracellular region"/>
    <property type="evidence" value="ECO:0007669"/>
    <property type="project" value="TreeGrafter"/>
</dbReference>
<keyword evidence="3" id="KW-0808">Transferase</keyword>
<keyword evidence="10" id="KW-0732">Signal</keyword>
<dbReference type="PANTHER" id="PTHR30582">
    <property type="entry name" value="L,D-TRANSPEPTIDASE"/>
    <property type="match status" value="1"/>
</dbReference>
<dbReference type="CDD" id="cd16913">
    <property type="entry name" value="YkuD_like"/>
    <property type="match status" value="1"/>
</dbReference>
<dbReference type="eggNOG" id="COG1376">
    <property type="taxonomic scope" value="Bacteria"/>
</dbReference>
<dbReference type="GO" id="GO:0071972">
    <property type="term" value="F:peptidoglycan L,D-transpeptidase activity"/>
    <property type="evidence" value="ECO:0007669"/>
    <property type="project" value="TreeGrafter"/>
</dbReference>
<dbReference type="InterPro" id="IPR036365">
    <property type="entry name" value="PGBD-like_sf"/>
</dbReference>
<comment type="similarity">
    <text evidence="2">Belongs to the YkuD family.</text>
</comment>
<dbReference type="InterPro" id="IPR002477">
    <property type="entry name" value="Peptidoglycan-bd-like"/>
</dbReference>
<evidence type="ECO:0000256" key="1">
    <source>
        <dbReference type="ARBA" id="ARBA00004752"/>
    </source>
</evidence>
<dbReference type="Proteomes" id="UP000004080">
    <property type="component" value="Unassembled WGS sequence"/>
</dbReference>
<dbReference type="GO" id="GO:0016740">
    <property type="term" value="F:transferase activity"/>
    <property type="evidence" value="ECO:0007669"/>
    <property type="project" value="UniProtKB-KW"/>
</dbReference>
<evidence type="ECO:0000256" key="10">
    <source>
        <dbReference type="SAM" id="SignalP"/>
    </source>
</evidence>
<keyword evidence="6 9" id="KW-0573">Peptidoglycan synthesis</keyword>
<keyword evidence="7 9" id="KW-0961">Cell wall biogenesis/degradation</keyword>
<dbReference type="EMBL" id="AKKV01000042">
    <property type="protein sequence ID" value="EIT83994.1"/>
    <property type="molecule type" value="Genomic_DNA"/>
</dbReference>
<dbReference type="GO" id="GO:0071555">
    <property type="term" value="P:cell wall organization"/>
    <property type="evidence" value="ECO:0007669"/>
    <property type="project" value="UniProtKB-UniRule"/>
</dbReference>
<dbReference type="FunFam" id="2.40.440.10:FF:000003">
    <property type="entry name" value="L,D-transpeptidase YciB"/>
    <property type="match status" value="1"/>
</dbReference>
<evidence type="ECO:0000256" key="9">
    <source>
        <dbReference type="PROSITE-ProRule" id="PRU01373"/>
    </source>
</evidence>
<dbReference type="Pfam" id="PF03734">
    <property type="entry name" value="YkuD"/>
    <property type="match status" value="1"/>
</dbReference>
<name>I8AF76_9BACL</name>
<dbReference type="SUPFAM" id="SSF47090">
    <property type="entry name" value="PGBD-like"/>
    <property type="match status" value="1"/>
</dbReference>
<protein>
    <submittedName>
        <fullName evidence="12">Putative peptidoglycan binding domain-containing protein</fullName>
    </submittedName>
</protein>
<dbReference type="AlphaFoldDB" id="I8AF76"/>
<gene>
    <name evidence="12" type="ORF">A374_18204</name>
</gene>
<dbReference type="InterPro" id="IPR038063">
    <property type="entry name" value="Transpep_catalytic_dom"/>
</dbReference>
<organism evidence="12 13">
    <name type="scientific">Fictibacillus macauensis ZFHKF-1</name>
    <dbReference type="NCBI Taxonomy" id="1196324"/>
    <lineage>
        <taxon>Bacteria</taxon>
        <taxon>Bacillati</taxon>
        <taxon>Bacillota</taxon>
        <taxon>Bacilli</taxon>
        <taxon>Bacillales</taxon>
        <taxon>Fictibacillaceae</taxon>
        <taxon>Fictibacillus</taxon>
    </lineage>
</organism>
<evidence type="ECO:0000256" key="2">
    <source>
        <dbReference type="ARBA" id="ARBA00005992"/>
    </source>
</evidence>
<accession>I8AF76</accession>
<dbReference type="InterPro" id="IPR005490">
    <property type="entry name" value="LD_TPept_cat_dom"/>
</dbReference>
<keyword evidence="4" id="KW-0378">Hydrolase</keyword>
<keyword evidence="13" id="KW-1185">Reference proteome</keyword>
<comment type="caution">
    <text evidence="12">The sequence shown here is derived from an EMBL/GenBank/DDBJ whole genome shotgun (WGS) entry which is preliminary data.</text>
</comment>
<dbReference type="SUPFAM" id="SSF141523">
    <property type="entry name" value="L,D-transpeptidase catalytic domain-like"/>
    <property type="match status" value="1"/>
</dbReference>
<feature type="active site" description="Nucleophile" evidence="9">
    <location>
        <position position="142"/>
    </location>
</feature>
<dbReference type="GO" id="GO:0018104">
    <property type="term" value="P:peptidoglycan-protein cross-linking"/>
    <property type="evidence" value="ECO:0007669"/>
    <property type="project" value="TreeGrafter"/>
</dbReference>
<evidence type="ECO:0000256" key="7">
    <source>
        <dbReference type="ARBA" id="ARBA00023316"/>
    </source>
</evidence>
<dbReference type="PROSITE" id="PS52029">
    <property type="entry name" value="LD_TPASE"/>
    <property type="match status" value="1"/>
</dbReference>
<dbReference type="UniPathway" id="UPA00219"/>
<dbReference type="InterPro" id="IPR036366">
    <property type="entry name" value="PGBDSf"/>
</dbReference>
<evidence type="ECO:0000256" key="6">
    <source>
        <dbReference type="ARBA" id="ARBA00022984"/>
    </source>
</evidence>
<dbReference type="Gene3D" id="1.10.101.10">
    <property type="entry name" value="PGBD-like superfamily/PGBD"/>
    <property type="match status" value="1"/>
</dbReference>
<feature type="active site" description="Proton donor/acceptor" evidence="9">
    <location>
        <position position="126"/>
    </location>
</feature>
<evidence type="ECO:0000256" key="4">
    <source>
        <dbReference type="ARBA" id="ARBA00022801"/>
    </source>
</evidence>
<dbReference type="InterPro" id="IPR050979">
    <property type="entry name" value="LD-transpeptidase"/>
</dbReference>
<feature type="domain" description="L,D-TPase catalytic" evidence="11">
    <location>
        <begin position="37"/>
        <end position="167"/>
    </location>
</feature>
<evidence type="ECO:0000256" key="5">
    <source>
        <dbReference type="ARBA" id="ARBA00022960"/>
    </source>
</evidence>
<proteinExistence type="inferred from homology"/>
<dbReference type="PANTHER" id="PTHR30582:SF4">
    <property type="entry name" value="L,D-TRANSPEPTIDASE YQJB-RELATED"/>
    <property type="match status" value="1"/>
</dbReference>
<feature type="chain" id="PRO_5038761613" evidence="10">
    <location>
        <begin position="20"/>
        <end position="335"/>
    </location>
</feature>
<evidence type="ECO:0000259" key="11">
    <source>
        <dbReference type="PROSITE" id="PS52029"/>
    </source>
</evidence>
<evidence type="ECO:0000313" key="12">
    <source>
        <dbReference type="EMBL" id="EIT83994.1"/>
    </source>
</evidence>
<comment type="pathway">
    <text evidence="8">Glycan biosynthesis.</text>
</comment>
<dbReference type="RefSeq" id="WP_007203710.1">
    <property type="nucleotide sequence ID" value="NZ_AKKV01000042.1"/>
</dbReference>
<dbReference type="Pfam" id="PF01471">
    <property type="entry name" value="PG_binding_1"/>
    <property type="match status" value="1"/>
</dbReference>
<sequence length="335" mass="37759">MKFVSKVTALLLLSASVTSTVTLHPRVEAANKKASDDYIIINKTYNKLAYYRDKKLVRVYSVATGRKQSYTPEGKFKIVQKLVNRPYYKGHIPGGDPRNPLGKRWLGISIPNKGKAAGWGSVYGIHGNNNPRTIGKYASSGCIRMFNSEIEKSLYPKVLLNTPVYITRSYKSFAALAKKIGYIKGKKFTALTLGQRGSMIKELQQNLQKHGYPIKLTKRYDVSTKKAVTAFQKKFYLNETGIVDAETYNLLRSSQTRPTIVTTQATFKGWADSHSFEAHDVLTGAPTVYQAQQSAFMNALQDDGTYYLSYIHHQNGQYFLQKVTAYSPFEKKLPF</sequence>
<reference evidence="12 13" key="1">
    <citation type="journal article" date="2012" name="J. Bacteriol.">
        <title>Genome of Bacillus macauensis ZFHKF-1, a Long-Chain-Forming Bacterium.</title>
        <authorList>
            <person name="Cai L."/>
            <person name="Zhang T."/>
        </authorList>
    </citation>
    <scope>NUCLEOTIDE SEQUENCE [LARGE SCALE GENOMIC DNA]</scope>
    <source>
        <strain evidence="12 13">ZFHKF-1</strain>
    </source>
</reference>
<evidence type="ECO:0000313" key="13">
    <source>
        <dbReference type="Proteomes" id="UP000004080"/>
    </source>
</evidence>
<keyword evidence="5 9" id="KW-0133">Cell shape</keyword>
<evidence type="ECO:0000256" key="8">
    <source>
        <dbReference type="ARBA" id="ARBA00060592"/>
    </source>
</evidence>
<comment type="pathway">
    <text evidence="1 9">Cell wall biogenesis; peptidoglycan biosynthesis.</text>
</comment>
<dbReference type="PATRIC" id="fig|1196324.3.peg.3713"/>
<feature type="signal peptide" evidence="10">
    <location>
        <begin position="1"/>
        <end position="19"/>
    </location>
</feature>